<accession>A0A0G4HXD6</accession>
<dbReference type="VEuPathDB" id="CryptoDB:Cvel_9256"/>
<gene>
    <name evidence="1" type="ORF">Cvel_9256</name>
</gene>
<evidence type="ECO:0000313" key="1">
    <source>
        <dbReference type="EMBL" id="CEM49171.1"/>
    </source>
</evidence>
<dbReference type="SUPFAM" id="SSF51161">
    <property type="entry name" value="Trimeric LpxA-like enzymes"/>
    <property type="match status" value="1"/>
</dbReference>
<dbReference type="Gene3D" id="2.160.10.10">
    <property type="entry name" value="Hexapeptide repeat proteins"/>
    <property type="match status" value="1"/>
</dbReference>
<name>A0A0G4HXD6_9ALVE</name>
<dbReference type="InterPro" id="IPR011004">
    <property type="entry name" value="Trimer_LpxA-like_sf"/>
</dbReference>
<dbReference type="AlphaFoldDB" id="A0A0G4HXD6"/>
<proteinExistence type="predicted"/>
<reference evidence="1" key="1">
    <citation type="submission" date="2014-11" db="EMBL/GenBank/DDBJ databases">
        <authorList>
            <person name="Otto D Thomas"/>
            <person name="Naeem Raeece"/>
        </authorList>
    </citation>
    <scope>NUCLEOTIDE SEQUENCE</scope>
</reference>
<sequence length="1141" mass="125439">MRRDVGREVEEAGSVCSRLYANLDIGSTSLHLALCVSPKAFSGSSVRDSSMTPICSHRCVGSHECTVVLEADSRRKPRPPDCRNADETVRREGAVKSGHFRGGSVAQRASGGRQRNVATTRRLPQVFLRQKKNGTLLAGRIGELGTRRASGAEGSSEHLEEAFSRPIIMRKDDICTDLFTQEAQSPSDAFLNVYASPEEARVSMGGSEAEGGCRSGAGCRAGAGCRVGAGCRARAGCRAGAGCGVGAGCRARVGCRARAGCRAGAGCRARVGCRARPRIDTTSTGLEQRLGGRDDCDANRASKLENAHYRDAVRGGEPFEDTSFVAAEWALSNRARNRLAHAYHGNRMSLPFEILDKLAGVGWPTDSGDVQGLADSIMGCDTKGGLRQRVPQLSDAEAGRVWGWAKRISQPTAPAQGRPEKRARTESQIFSLEWLESLERSETSPWIDYSWEIPFMGRTAFSLEVAKILDRLWNEHPRGASNTVALVYSSVNGTGKTVSMLHLKNRLKNDLSSAAKNSFVVAYLGFGCDLKFSEVERGEIRGGDDQEMVAKKVLARRLLGAAVLSKRFGEAITQLPNFDEVYAGRNFPEVAECREMICSFFKASRQNPVAIVAGVNEVQLLDQTRLKMGDYEHGLGMLFLRWLREWQSEWWASGIRLLPLGTGVLLEFPAMPWIGRNIALKADSDAVLISKVDFKKLVCETLQNPKFEKQKADLGRVSIDAAADLMTAVWYPRVRLLQRWRSGKQLFVVKDSNASMWTFWMRKWMLGESLSIRQPEKLPGYPSGVLTALFMDASPRRPSEVQVIPDGYSAHSIIDRLKADLPVGFLYRDLERYVPSSMDPSGFVLTDERAFEHLGFSVLGTAIHFGMHALTDAESVAELPEKRVGLALWFLRQGCSNGTPKVFGLGELQEKGPFYPFYSNDRLKFCDEFVEAAASAVSKREPLFIRGGKQSPCDYVYCYRVSPDGWAAMVVDAKHTSEASGGAAVTTGDQNQMWSALSGRDSNEAGKKGRGENDDVINHAAMAAATAISNTLIPKFTEITTALESLHSSAISSDKAVTLIGQAKQRIEVRLDQIEMIVEEERVLALLEWVEKEKSLDHAKRGTVVVRHLLFGLCFTRDDLKAAESFSALIECKWKRLRKFP</sequence>
<dbReference type="EMBL" id="CDMZ01004258">
    <property type="protein sequence ID" value="CEM49171.1"/>
    <property type="molecule type" value="Genomic_DNA"/>
</dbReference>
<protein>
    <submittedName>
        <fullName evidence="1">Uncharacterized protein</fullName>
    </submittedName>
</protein>
<organism evidence="1">
    <name type="scientific">Chromera velia CCMP2878</name>
    <dbReference type="NCBI Taxonomy" id="1169474"/>
    <lineage>
        <taxon>Eukaryota</taxon>
        <taxon>Sar</taxon>
        <taxon>Alveolata</taxon>
        <taxon>Colpodellida</taxon>
        <taxon>Chromeraceae</taxon>
        <taxon>Chromera</taxon>
    </lineage>
</organism>